<dbReference type="GO" id="GO:0005615">
    <property type="term" value="C:extracellular space"/>
    <property type="evidence" value="ECO:0007669"/>
    <property type="project" value="TreeGrafter"/>
</dbReference>
<feature type="chain" id="PRO_5039694634" evidence="6">
    <location>
        <begin position="27"/>
        <end position="391"/>
    </location>
</feature>
<dbReference type="PANTHER" id="PTHR43806">
    <property type="entry name" value="PEPTIDASE S8"/>
    <property type="match status" value="1"/>
</dbReference>
<feature type="active site" description="Charge relay system" evidence="5">
    <location>
        <position position="147"/>
    </location>
</feature>
<evidence type="ECO:0000256" key="1">
    <source>
        <dbReference type="ARBA" id="ARBA00011073"/>
    </source>
</evidence>
<dbReference type="Proteomes" id="UP000251891">
    <property type="component" value="Unassembled WGS sequence"/>
</dbReference>
<dbReference type="InterPro" id="IPR022398">
    <property type="entry name" value="Peptidase_S8_His-AS"/>
</dbReference>
<evidence type="ECO:0000256" key="2">
    <source>
        <dbReference type="ARBA" id="ARBA00022670"/>
    </source>
</evidence>
<dbReference type="InterPro" id="IPR050131">
    <property type="entry name" value="Peptidase_S8_subtilisin-like"/>
</dbReference>
<dbReference type="PANTHER" id="PTHR43806:SF11">
    <property type="entry name" value="CEREVISIN-RELATED"/>
    <property type="match status" value="1"/>
</dbReference>
<dbReference type="PROSITE" id="PS00138">
    <property type="entry name" value="SUBTILASE_SER"/>
    <property type="match status" value="1"/>
</dbReference>
<dbReference type="GO" id="GO:0004252">
    <property type="term" value="F:serine-type endopeptidase activity"/>
    <property type="evidence" value="ECO:0007669"/>
    <property type="project" value="UniProtKB-UniRule"/>
</dbReference>
<dbReference type="InterPro" id="IPR034193">
    <property type="entry name" value="PCSK9_ProteinaseK-like"/>
</dbReference>
<evidence type="ECO:0000256" key="6">
    <source>
        <dbReference type="SAM" id="SignalP"/>
    </source>
</evidence>
<evidence type="ECO:0000313" key="10">
    <source>
        <dbReference type="Proteomes" id="UP000251891"/>
    </source>
</evidence>
<feature type="signal peptide" evidence="6">
    <location>
        <begin position="1"/>
        <end position="26"/>
    </location>
</feature>
<keyword evidence="3 5" id="KW-0378">Hydrolase</keyword>
<keyword evidence="10" id="KW-1185">Reference proteome</keyword>
<sequence length="391" mass="39407">MRPTPRGALLAGALAAVALSAPPVAAGPEPVRVAAAAGVPISGRYIVTLRPGRPVAAATGRARVAAVHRYAGALTGFAARLSPAQLDRLRHDPDVAAIEQDQIARASAVQRAPLPWGLDRIDQRTPPLSGSYTYRATGEGVTAYVIDSGVNTSLAEFGGRAATSWVAPRLVGDAADCAGHGTHVAGIIGARTYGVAKGVGLRSVKVLDCTGNAPYSDVIAAVSWVRLWAVKPAVANLSLGGPRSPALDTAVTGLARSGVFVTAAAGNGDTRGAGVDACTQSPAGAAQVMTVGATTSADRRPAWSNHGRCVDVHAPGSAVLSAYPTAPYHASLSGTSMAAPHVAGVAALYQSVHGAAPFATIQRWLYATATAGRIAGLPAGTPNRLLNQGGL</sequence>
<dbReference type="InterPro" id="IPR015500">
    <property type="entry name" value="Peptidase_S8_subtilisin-rel"/>
</dbReference>
<proteinExistence type="inferred from homology"/>
<dbReference type="GO" id="GO:0006508">
    <property type="term" value="P:proteolysis"/>
    <property type="evidence" value="ECO:0007669"/>
    <property type="project" value="UniProtKB-KW"/>
</dbReference>
<feature type="domain" description="Inhibitor I9" evidence="8">
    <location>
        <begin position="60"/>
        <end position="105"/>
    </location>
</feature>
<feature type="active site" description="Charge relay system" evidence="5">
    <location>
        <position position="180"/>
    </location>
</feature>
<feature type="domain" description="Peptidase S8/S53" evidence="7">
    <location>
        <begin position="138"/>
        <end position="373"/>
    </location>
</feature>
<feature type="active site" description="Charge relay system" evidence="5">
    <location>
        <position position="336"/>
    </location>
</feature>
<dbReference type="FunFam" id="3.40.50.200:FF:000014">
    <property type="entry name" value="Proteinase K"/>
    <property type="match status" value="1"/>
</dbReference>
<comment type="caution">
    <text evidence="9">The sequence shown here is derived from an EMBL/GenBank/DDBJ whole genome shotgun (WGS) entry which is preliminary data.</text>
</comment>
<evidence type="ECO:0000313" key="9">
    <source>
        <dbReference type="EMBL" id="RAY13637.1"/>
    </source>
</evidence>
<dbReference type="OrthoDB" id="9766923at2"/>
<dbReference type="InterPro" id="IPR000209">
    <property type="entry name" value="Peptidase_S8/S53_dom"/>
</dbReference>
<keyword evidence="2 5" id="KW-0645">Protease</keyword>
<keyword evidence="6" id="KW-0732">Signal</keyword>
<dbReference type="PRINTS" id="PR00723">
    <property type="entry name" value="SUBTILISIN"/>
</dbReference>
<evidence type="ECO:0000259" key="7">
    <source>
        <dbReference type="Pfam" id="PF00082"/>
    </source>
</evidence>
<gene>
    <name evidence="9" type="ORF">DPM19_18370</name>
</gene>
<name>A0A365H3F7_9ACTN</name>
<dbReference type="SUPFAM" id="SSF54897">
    <property type="entry name" value="Protease propeptides/inhibitors"/>
    <property type="match status" value="1"/>
</dbReference>
<dbReference type="PROSITE" id="PS51892">
    <property type="entry name" value="SUBTILASE"/>
    <property type="match status" value="1"/>
</dbReference>
<protein>
    <submittedName>
        <fullName evidence="9">S8 family peptidase</fullName>
    </submittedName>
</protein>
<dbReference type="Pfam" id="PF00082">
    <property type="entry name" value="Peptidase_S8"/>
    <property type="match status" value="1"/>
</dbReference>
<dbReference type="Gene3D" id="3.30.70.80">
    <property type="entry name" value="Peptidase S8 propeptide/proteinase inhibitor I9"/>
    <property type="match status" value="1"/>
</dbReference>
<organism evidence="9 10">
    <name type="scientific">Actinomadura craniellae</name>
    <dbReference type="NCBI Taxonomy" id="2231787"/>
    <lineage>
        <taxon>Bacteria</taxon>
        <taxon>Bacillati</taxon>
        <taxon>Actinomycetota</taxon>
        <taxon>Actinomycetes</taxon>
        <taxon>Streptosporangiales</taxon>
        <taxon>Thermomonosporaceae</taxon>
        <taxon>Actinomadura</taxon>
    </lineage>
</organism>
<dbReference type="PROSITE" id="PS00137">
    <property type="entry name" value="SUBTILASE_HIS"/>
    <property type="match status" value="1"/>
</dbReference>
<dbReference type="InterPro" id="IPR036852">
    <property type="entry name" value="Peptidase_S8/S53_dom_sf"/>
</dbReference>
<dbReference type="Gene3D" id="3.40.50.200">
    <property type="entry name" value="Peptidase S8/S53 domain"/>
    <property type="match status" value="1"/>
</dbReference>
<dbReference type="Pfam" id="PF05922">
    <property type="entry name" value="Inhibitor_I9"/>
    <property type="match status" value="1"/>
</dbReference>
<keyword evidence="4 5" id="KW-0720">Serine protease</keyword>
<dbReference type="SUPFAM" id="SSF52743">
    <property type="entry name" value="Subtilisin-like"/>
    <property type="match status" value="1"/>
</dbReference>
<dbReference type="InterPro" id="IPR037045">
    <property type="entry name" value="S8pro/Inhibitor_I9_sf"/>
</dbReference>
<accession>A0A365H3F7</accession>
<evidence type="ECO:0000256" key="3">
    <source>
        <dbReference type="ARBA" id="ARBA00022801"/>
    </source>
</evidence>
<dbReference type="CDD" id="cd04077">
    <property type="entry name" value="Peptidases_S8_PCSK9_ProteinaseK_like"/>
    <property type="match status" value="1"/>
</dbReference>
<dbReference type="AlphaFoldDB" id="A0A365H3F7"/>
<evidence type="ECO:0000256" key="5">
    <source>
        <dbReference type="PROSITE-ProRule" id="PRU01240"/>
    </source>
</evidence>
<comment type="similarity">
    <text evidence="1 5">Belongs to the peptidase S8 family.</text>
</comment>
<evidence type="ECO:0000256" key="4">
    <source>
        <dbReference type="ARBA" id="ARBA00022825"/>
    </source>
</evidence>
<dbReference type="RefSeq" id="WP_111869178.1">
    <property type="nucleotide sequence ID" value="NZ_QLYX01000008.1"/>
</dbReference>
<dbReference type="InterPro" id="IPR023828">
    <property type="entry name" value="Peptidase_S8_Ser-AS"/>
</dbReference>
<dbReference type="InterPro" id="IPR010259">
    <property type="entry name" value="S8pro/Inhibitor_I9"/>
</dbReference>
<reference evidence="9 10" key="1">
    <citation type="submission" date="2018-06" db="EMBL/GenBank/DDBJ databases">
        <title>Actinomadura craniellae sp. nov. isolated from marine sponge Craniella sp.</title>
        <authorList>
            <person name="Li L."/>
            <person name="Xu Q.H."/>
            <person name="Lin H.W."/>
            <person name="Lu Y.H."/>
        </authorList>
    </citation>
    <scope>NUCLEOTIDE SEQUENCE [LARGE SCALE GENOMIC DNA]</scope>
    <source>
        <strain evidence="9 10">LHW63021</strain>
    </source>
</reference>
<evidence type="ECO:0000259" key="8">
    <source>
        <dbReference type="Pfam" id="PF05922"/>
    </source>
</evidence>
<dbReference type="EMBL" id="QLYX01000008">
    <property type="protein sequence ID" value="RAY13637.1"/>
    <property type="molecule type" value="Genomic_DNA"/>
</dbReference>